<dbReference type="Gene3D" id="3.30.1360.120">
    <property type="entry name" value="Probable tRNA modification gtpase trme, domain 1"/>
    <property type="match status" value="1"/>
</dbReference>
<dbReference type="Gene3D" id="3.30.70.1400">
    <property type="entry name" value="Aminomethyltransferase beta-barrel domains"/>
    <property type="match status" value="1"/>
</dbReference>
<evidence type="ECO:0000256" key="8">
    <source>
        <dbReference type="PIRSR" id="PIRSR006487-1"/>
    </source>
</evidence>
<dbReference type="InterPro" id="IPR027266">
    <property type="entry name" value="TrmE/GcvT-like"/>
</dbReference>
<dbReference type="PANTHER" id="PTHR43757:SF2">
    <property type="entry name" value="AMINOMETHYLTRANSFERASE, MITOCHONDRIAL"/>
    <property type="match status" value="1"/>
</dbReference>
<organism evidence="11 12">
    <name type="scientific">Barnesiella viscericola</name>
    <dbReference type="NCBI Taxonomy" id="397865"/>
    <lineage>
        <taxon>Bacteria</taxon>
        <taxon>Pseudomonadati</taxon>
        <taxon>Bacteroidota</taxon>
        <taxon>Bacteroidia</taxon>
        <taxon>Bacteroidales</taxon>
        <taxon>Barnesiellaceae</taxon>
        <taxon>Barnesiella</taxon>
    </lineage>
</organism>
<dbReference type="RefSeq" id="WP_025277577.1">
    <property type="nucleotide sequence ID" value="NZ_CAWVJN010000001.1"/>
</dbReference>
<evidence type="ECO:0000256" key="3">
    <source>
        <dbReference type="ARBA" id="ARBA00022576"/>
    </source>
</evidence>
<dbReference type="GO" id="GO:0019464">
    <property type="term" value="P:glycine decarboxylation via glycine cleavage system"/>
    <property type="evidence" value="ECO:0007669"/>
    <property type="project" value="UniProtKB-UniRule"/>
</dbReference>
<dbReference type="GO" id="GO:0008483">
    <property type="term" value="F:transaminase activity"/>
    <property type="evidence" value="ECO:0007669"/>
    <property type="project" value="UniProtKB-KW"/>
</dbReference>
<evidence type="ECO:0000256" key="4">
    <source>
        <dbReference type="ARBA" id="ARBA00022679"/>
    </source>
</evidence>
<dbReference type="InterPro" id="IPR029043">
    <property type="entry name" value="GcvT/YgfZ_C"/>
</dbReference>
<comment type="catalytic activity">
    <reaction evidence="6 7">
        <text>N(6)-[(R)-S(8)-aminomethyldihydrolipoyl]-L-lysyl-[protein] + (6S)-5,6,7,8-tetrahydrofolate = N(6)-[(R)-dihydrolipoyl]-L-lysyl-[protein] + (6R)-5,10-methylene-5,6,7,8-tetrahydrofolate + NH4(+)</text>
        <dbReference type="Rhea" id="RHEA:16945"/>
        <dbReference type="Rhea" id="RHEA-COMP:10475"/>
        <dbReference type="Rhea" id="RHEA-COMP:10492"/>
        <dbReference type="ChEBI" id="CHEBI:15636"/>
        <dbReference type="ChEBI" id="CHEBI:28938"/>
        <dbReference type="ChEBI" id="CHEBI:57453"/>
        <dbReference type="ChEBI" id="CHEBI:83100"/>
        <dbReference type="ChEBI" id="CHEBI:83143"/>
        <dbReference type="EC" id="2.1.2.10"/>
    </reaction>
</comment>
<dbReference type="SUPFAM" id="SSF103025">
    <property type="entry name" value="Folate-binding domain"/>
    <property type="match status" value="1"/>
</dbReference>
<dbReference type="PIRSF" id="PIRSF006487">
    <property type="entry name" value="GcvT"/>
    <property type="match status" value="1"/>
</dbReference>
<dbReference type="Gene3D" id="4.10.1250.10">
    <property type="entry name" value="Aminomethyltransferase fragment"/>
    <property type="match status" value="1"/>
</dbReference>
<dbReference type="Proteomes" id="UP000757103">
    <property type="component" value="Unassembled WGS sequence"/>
</dbReference>
<accession>A0A921MTJ2</accession>
<reference evidence="11" key="1">
    <citation type="journal article" date="2021" name="PeerJ">
        <title>Extensive microbial diversity within the chicken gut microbiome revealed by metagenomics and culture.</title>
        <authorList>
            <person name="Gilroy R."/>
            <person name="Ravi A."/>
            <person name="Getino M."/>
            <person name="Pursley I."/>
            <person name="Horton D.L."/>
            <person name="Alikhan N.F."/>
            <person name="Baker D."/>
            <person name="Gharbi K."/>
            <person name="Hall N."/>
            <person name="Watson M."/>
            <person name="Adriaenssens E.M."/>
            <person name="Foster-Nyarko E."/>
            <person name="Jarju S."/>
            <person name="Secka A."/>
            <person name="Antonio M."/>
            <person name="Oren A."/>
            <person name="Chaudhuri R.R."/>
            <person name="La Ragione R."/>
            <person name="Hildebrand F."/>
            <person name="Pallen M.J."/>
        </authorList>
    </citation>
    <scope>NUCLEOTIDE SEQUENCE</scope>
    <source>
        <strain evidence="11">CHK121-7720</strain>
    </source>
</reference>
<dbReference type="EMBL" id="DYUD01000027">
    <property type="protein sequence ID" value="HJG89839.1"/>
    <property type="molecule type" value="Genomic_DNA"/>
</dbReference>
<comment type="similarity">
    <text evidence="1 7">Belongs to the GcvT family.</text>
</comment>
<dbReference type="AlphaFoldDB" id="A0A921MTJ2"/>
<dbReference type="GO" id="GO:0004047">
    <property type="term" value="F:aminomethyltransferase activity"/>
    <property type="evidence" value="ECO:0007669"/>
    <property type="project" value="UniProtKB-UniRule"/>
</dbReference>
<evidence type="ECO:0000259" key="10">
    <source>
        <dbReference type="Pfam" id="PF08669"/>
    </source>
</evidence>
<gene>
    <name evidence="7 11" type="primary">gcvT</name>
    <name evidence="11" type="ORF">K8U91_10280</name>
</gene>
<feature type="domain" description="GCVT N-terminal" evidence="9">
    <location>
        <begin position="9"/>
        <end position="262"/>
    </location>
</feature>
<dbReference type="FunFam" id="3.30.70.1400:FF:000001">
    <property type="entry name" value="Aminomethyltransferase"/>
    <property type="match status" value="1"/>
</dbReference>
<name>A0A921MTJ2_9BACT</name>
<feature type="domain" description="Aminomethyltransferase C-terminal" evidence="10">
    <location>
        <begin position="281"/>
        <end position="358"/>
    </location>
</feature>
<dbReference type="Pfam" id="PF01571">
    <property type="entry name" value="GCV_T"/>
    <property type="match status" value="1"/>
</dbReference>
<dbReference type="Gene3D" id="2.40.30.110">
    <property type="entry name" value="Aminomethyltransferase beta-barrel domains"/>
    <property type="match status" value="1"/>
</dbReference>
<evidence type="ECO:0000256" key="6">
    <source>
        <dbReference type="ARBA" id="ARBA00047665"/>
    </source>
</evidence>
<dbReference type="NCBIfam" id="NF001567">
    <property type="entry name" value="PRK00389.1"/>
    <property type="match status" value="1"/>
</dbReference>
<feature type="binding site" evidence="8">
    <location>
        <position position="198"/>
    </location>
    <ligand>
        <name>substrate</name>
    </ligand>
</feature>
<dbReference type="NCBIfam" id="TIGR00528">
    <property type="entry name" value="gcvT"/>
    <property type="match status" value="1"/>
</dbReference>
<keyword evidence="3 7" id="KW-0032">Aminotransferase</keyword>
<evidence type="ECO:0000313" key="11">
    <source>
        <dbReference type="EMBL" id="HJG89839.1"/>
    </source>
</evidence>
<dbReference type="InterPro" id="IPR028896">
    <property type="entry name" value="GcvT/YgfZ/DmdA"/>
</dbReference>
<reference evidence="11" key="2">
    <citation type="submission" date="2021-09" db="EMBL/GenBank/DDBJ databases">
        <authorList>
            <person name="Gilroy R."/>
        </authorList>
    </citation>
    <scope>NUCLEOTIDE SEQUENCE</scope>
    <source>
        <strain evidence="11">CHK121-7720</strain>
    </source>
</reference>
<dbReference type="FunFam" id="2.40.30.110:FF:000003">
    <property type="entry name" value="Aminomethyltransferase"/>
    <property type="match status" value="1"/>
</dbReference>
<dbReference type="InterPro" id="IPR022903">
    <property type="entry name" value="GcvT_bac"/>
</dbReference>
<dbReference type="EC" id="2.1.2.10" evidence="2 7"/>
<comment type="caution">
    <text evidence="11">The sequence shown here is derived from an EMBL/GenBank/DDBJ whole genome shotgun (WGS) entry which is preliminary data.</text>
</comment>
<dbReference type="InterPro" id="IPR013977">
    <property type="entry name" value="GcvT_C"/>
</dbReference>
<dbReference type="PANTHER" id="PTHR43757">
    <property type="entry name" value="AMINOMETHYLTRANSFERASE"/>
    <property type="match status" value="1"/>
</dbReference>
<evidence type="ECO:0000256" key="1">
    <source>
        <dbReference type="ARBA" id="ARBA00008609"/>
    </source>
</evidence>
<dbReference type="GO" id="GO:0005960">
    <property type="term" value="C:glycine cleavage complex"/>
    <property type="evidence" value="ECO:0007669"/>
    <property type="project" value="InterPro"/>
</dbReference>
<dbReference type="InterPro" id="IPR006222">
    <property type="entry name" value="GCVT_N"/>
</dbReference>
<evidence type="ECO:0000313" key="12">
    <source>
        <dbReference type="Proteomes" id="UP000757103"/>
    </source>
</evidence>
<proteinExistence type="inferred from homology"/>
<dbReference type="SUPFAM" id="SSF101790">
    <property type="entry name" value="Aminomethyltransferase beta-barrel domain"/>
    <property type="match status" value="1"/>
</dbReference>
<dbReference type="GeneID" id="90528205"/>
<evidence type="ECO:0000256" key="5">
    <source>
        <dbReference type="ARBA" id="ARBA00031395"/>
    </source>
</evidence>
<dbReference type="HAMAP" id="MF_00259">
    <property type="entry name" value="GcvT"/>
    <property type="match status" value="1"/>
</dbReference>
<protein>
    <recommendedName>
        <fullName evidence="2 7">Aminomethyltransferase</fullName>
        <ecNumber evidence="2 7">2.1.2.10</ecNumber>
    </recommendedName>
    <alternativeName>
        <fullName evidence="5 7">Glycine cleavage system T protein</fullName>
    </alternativeName>
</protein>
<comment type="function">
    <text evidence="7">The glycine cleavage system catalyzes the degradation of glycine.</text>
</comment>
<dbReference type="Pfam" id="PF08669">
    <property type="entry name" value="GCV_T_C"/>
    <property type="match status" value="1"/>
</dbReference>
<evidence type="ECO:0000259" key="9">
    <source>
        <dbReference type="Pfam" id="PF01571"/>
    </source>
</evidence>
<evidence type="ECO:0000256" key="2">
    <source>
        <dbReference type="ARBA" id="ARBA00012616"/>
    </source>
</evidence>
<dbReference type="InterPro" id="IPR006223">
    <property type="entry name" value="GcvT"/>
</dbReference>
<dbReference type="FunFam" id="4.10.1250.10:FF:000001">
    <property type="entry name" value="Aminomethyltransferase"/>
    <property type="match status" value="1"/>
</dbReference>
<sequence>MEDILKTCLHQKHLDLGAKMMPFGGFDMPIEYTSIIEEHNAVRHAAGIFDVSHMGEILITGPDSERYINYIFTNNIRGAEPGKIFYGMLLYPDGGTVDDLLVYKMADERFFLVVNASNIEKDYQWIVEHSAGYNLNIENQSDYYGEVAVQGPQAEACIEELLHLDVKELQFYTCKEIACEGETIIVSRTGYTGEDGFEIYGSHAFINRVWDVLVGSKRVTPCGLGCRDTLRFEVGLPLYGHELEKDITPIEAGLGMFVKLDKDDFIGKEAIARQKAEGAKRKIVGIELADKAIPRSGYEVYADGKVIGHVTTGYNSISTGKSVCMALIDSAYATLGTEVEIHIRKKFFKGTVVKKRFYEKNYKK</sequence>
<comment type="subunit">
    <text evidence="7">The glycine cleavage system is composed of four proteins: P, T, L and H.</text>
</comment>
<dbReference type="GO" id="GO:0005829">
    <property type="term" value="C:cytosol"/>
    <property type="evidence" value="ECO:0007669"/>
    <property type="project" value="TreeGrafter"/>
</dbReference>
<evidence type="ECO:0000256" key="7">
    <source>
        <dbReference type="HAMAP-Rule" id="MF_00259"/>
    </source>
</evidence>
<keyword evidence="4 7" id="KW-0808">Transferase</keyword>